<sequence length="72" mass="8344">MNEQIKQFAEQAKASVPAGLLVNEWIDKYNEIFAELIVKECADYFGREGDHRFEVNGNWIAKTIKQHFGVEE</sequence>
<reference evidence="1" key="1">
    <citation type="submission" date="2020-04" db="EMBL/GenBank/DDBJ databases">
        <authorList>
            <person name="Chiriac C."/>
            <person name="Salcher M."/>
            <person name="Ghai R."/>
            <person name="Kavagutti S V."/>
        </authorList>
    </citation>
    <scope>NUCLEOTIDE SEQUENCE</scope>
</reference>
<evidence type="ECO:0000313" key="1">
    <source>
        <dbReference type="EMBL" id="CAB4133241.1"/>
    </source>
</evidence>
<accession>A0A6J5LGB6</accession>
<organism evidence="1">
    <name type="scientific">uncultured Caudovirales phage</name>
    <dbReference type="NCBI Taxonomy" id="2100421"/>
    <lineage>
        <taxon>Viruses</taxon>
        <taxon>Duplodnaviria</taxon>
        <taxon>Heunggongvirae</taxon>
        <taxon>Uroviricota</taxon>
        <taxon>Caudoviricetes</taxon>
        <taxon>Peduoviridae</taxon>
        <taxon>Maltschvirus</taxon>
        <taxon>Maltschvirus maltsch</taxon>
    </lineage>
</organism>
<gene>
    <name evidence="1" type="ORF">UFOVP257_93</name>
</gene>
<dbReference type="EMBL" id="LR796274">
    <property type="protein sequence ID" value="CAB4133241.1"/>
    <property type="molecule type" value="Genomic_DNA"/>
</dbReference>
<proteinExistence type="predicted"/>
<name>A0A6J5LGB6_9CAUD</name>
<protein>
    <submittedName>
        <fullName evidence="1">Uncharacterized protein</fullName>
    </submittedName>
</protein>